<organism evidence="2 3">
    <name type="scientific">Cryptosporangium japonicum</name>
    <dbReference type="NCBI Taxonomy" id="80872"/>
    <lineage>
        <taxon>Bacteria</taxon>
        <taxon>Bacillati</taxon>
        <taxon>Actinomycetota</taxon>
        <taxon>Actinomycetes</taxon>
        <taxon>Cryptosporangiales</taxon>
        <taxon>Cryptosporangiaceae</taxon>
        <taxon>Cryptosporangium</taxon>
    </lineage>
</organism>
<dbReference type="InterPro" id="IPR027417">
    <property type="entry name" value="P-loop_NTPase"/>
</dbReference>
<dbReference type="Proteomes" id="UP001500967">
    <property type="component" value="Unassembled WGS sequence"/>
</dbReference>
<reference evidence="2 3" key="1">
    <citation type="journal article" date="2019" name="Int. J. Syst. Evol. Microbiol.">
        <title>The Global Catalogue of Microorganisms (GCM) 10K type strain sequencing project: providing services to taxonomists for standard genome sequencing and annotation.</title>
        <authorList>
            <consortium name="The Broad Institute Genomics Platform"/>
            <consortium name="The Broad Institute Genome Sequencing Center for Infectious Disease"/>
            <person name="Wu L."/>
            <person name="Ma J."/>
        </authorList>
    </citation>
    <scope>NUCLEOTIDE SEQUENCE [LARGE SCALE GENOMIC DNA]</scope>
    <source>
        <strain evidence="2 3">JCM 10425</strain>
    </source>
</reference>
<proteinExistence type="predicted"/>
<dbReference type="InterPro" id="IPR010914">
    <property type="entry name" value="RsgA_GTPase_dom"/>
</dbReference>
<dbReference type="Gene3D" id="3.40.50.300">
    <property type="entry name" value="P-loop containing nucleotide triphosphate hydrolases"/>
    <property type="match status" value="1"/>
</dbReference>
<sequence>MLSGPDLLTVLPRQTVVRRGRGPDDVRGEVLAANADLVLVVQAFTPELTPARTEKLLALATAGSAMPVLVLSQLDRAPDGAAARSVLADLAVLAESCPGTPVLGLSTAPGYLGLQRLRTLIAGSVTAVFGEPGCGKTSLVEALTGTAPAGTGGAHLVPLPGGGAVIDTPGCDPDAPDWLAERYLSRLRAAQRARWRAASVSRRRLRPLAGGA</sequence>
<evidence type="ECO:0000259" key="1">
    <source>
        <dbReference type="Pfam" id="PF03193"/>
    </source>
</evidence>
<comment type="caution">
    <text evidence="2">The sequence shown here is derived from an EMBL/GenBank/DDBJ whole genome shotgun (WGS) entry which is preliminary data.</text>
</comment>
<dbReference type="EMBL" id="BAAAGX010000020">
    <property type="protein sequence ID" value="GAA0261130.1"/>
    <property type="molecule type" value="Genomic_DNA"/>
</dbReference>
<protein>
    <recommendedName>
        <fullName evidence="1">EngC GTPase domain-containing protein</fullName>
    </recommendedName>
</protein>
<dbReference type="PANTHER" id="PTHR32120">
    <property type="entry name" value="SMALL RIBOSOMAL SUBUNIT BIOGENESIS GTPASE RSGA"/>
    <property type="match status" value="1"/>
</dbReference>
<accession>A0ABN0UTM3</accession>
<gene>
    <name evidence="2" type="ORF">GCM10009539_53350</name>
</gene>
<name>A0ABN0UTM3_9ACTN</name>
<dbReference type="InterPro" id="IPR004881">
    <property type="entry name" value="Ribosome_biogen_GTPase_RsgA"/>
</dbReference>
<evidence type="ECO:0000313" key="3">
    <source>
        <dbReference type="Proteomes" id="UP001500967"/>
    </source>
</evidence>
<keyword evidence="3" id="KW-1185">Reference proteome</keyword>
<evidence type="ECO:0000313" key="2">
    <source>
        <dbReference type="EMBL" id="GAA0261130.1"/>
    </source>
</evidence>
<dbReference type="Pfam" id="PF03193">
    <property type="entry name" value="RsgA_GTPase"/>
    <property type="match status" value="1"/>
</dbReference>
<dbReference type="SUPFAM" id="SSF52540">
    <property type="entry name" value="P-loop containing nucleoside triphosphate hydrolases"/>
    <property type="match status" value="1"/>
</dbReference>
<feature type="domain" description="EngC GTPase" evidence="1">
    <location>
        <begin position="10"/>
        <end position="171"/>
    </location>
</feature>